<name>A0AA39PSU1_9AGAR</name>
<dbReference type="AlphaFoldDB" id="A0AA39PSU1"/>
<gene>
    <name evidence="1" type="ORF">EDD18DRAFT_1358871</name>
</gene>
<dbReference type="EMBL" id="JAUEPU010000035">
    <property type="protein sequence ID" value="KAK0489907.1"/>
    <property type="molecule type" value="Genomic_DNA"/>
</dbReference>
<accession>A0AA39PSU1</accession>
<sequence>MSLRLYFLHAGLQAQDPFFGNPKKIYIRSASINDDFPAKVLLEAEKRYANVFAKEGVDKLSILWHSSLLNPRYHYTLWGYNRAGWMSVMVEMERGTRGQKNLRAKHFFDPADHVEVSDLVPVYKL</sequence>
<dbReference type="Proteomes" id="UP001175228">
    <property type="component" value="Unassembled WGS sequence"/>
</dbReference>
<evidence type="ECO:0000313" key="1">
    <source>
        <dbReference type="EMBL" id="KAK0489907.1"/>
    </source>
</evidence>
<reference evidence="1" key="1">
    <citation type="submission" date="2023-06" db="EMBL/GenBank/DDBJ databases">
        <authorList>
            <consortium name="Lawrence Berkeley National Laboratory"/>
            <person name="Ahrendt S."/>
            <person name="Sahu N."/>
            <person name="Indic B."/>
            <person name="Wong-Bajracharya J."/>
            <person name="Merenyi Z."/>
            <person name="Ke H.-M."/>
            <person name="Monk M."/>
            <person name="Kocsube S."/>
            <person name="Drula E."/>
            <person name="Lipzen A."/>
            <person name="Balint B."/>
            <person name="Henrissat B."/>
            <person name="Andreopoulos B."/>
            <person name="Martin F.M."/>
            <person name="Harder C.B."/>
            <person name="Rigling D."/>
            <person name="Ford K.L."/>
            <person name="Foster G.D."/>
            <person name="Pangilinan J."/>
            <person name="Papanicolaou A."/>
            <person name="Barry K."/>
            <person name="LaButti K."/>
            <person name="Viragh M."/>
            <person name="Koriabine M."/>
            <person name="Yan M."/>
            <person name="Riley R."/>
            <person name="Champramary S."/>
            <person name="Plett K.L."/>
            <person name="Tsai I.J."/>
            <person name="Slot J."/>
            <person name="Sipos G."/>
            <person name="Plett J."/>
            <person name="Nagy L.G."/>
            <person name="Grigoriev I.V."/>
        </authorList>
    </citation>
    <scope>NUCLEOTIDE SEQUENCE</scope>
    <source>
        <strain evidence="1">HWK02</strain>
    </source>
</reference>
<protein>
    <submittedName>
        <fullName evidence="1">Uncharacterized protein</fullName>
    </submittedName>
</protein>
<proteinExistence type="predicted"/>
<comment type="caution">
    <text evidence="1">The sequence shown here is derived from an EMBL/GenBank/DDBJ whole genome shotgun (WGS) entry which is preliminary data.</text>
</comment>
<keyword evidence="2" id="KW-1185">Reference proteome</keyword>
<evidence type="ECO:0000313" key="2">
    <source>
        <dbReference type="Proteomes" id="UP001175228"/>
    </source>
</evidence>
<organism evidence="1 2">
    <name type="scientific">Armillaria luteobubalina</name>
    <dbReference type="NCBI Taxonomy" id="153913"/>
    <lineage>
        <taxon>Eukaryota</taxon>
        <taxon>Fungi</taxon>
        <taxon>Dikarya</taxon>
        <taxon>Basidiomycota</taxon>
        <taxon>Agaricomycotina</taxon>
        <taxon>Agaricomycetes</taxon>
        <taxon>Agaricomycetidae</taxon>
        <taxon>Agaricales</taxon>
        <taxon>Marasmiineae</taxon>
        <taxon>Physalacriaceae</taxon>
        <taxon>Armillaria</taxon>
    </lineage>
</organism>